<evidence type="ECO:0000313" key="3">
    <source>
        <dbReference type="Proteomes" id="UP000325081"/>
    </source>
</evidence>
<sequence length="169" mass="18376">MYVQSFCEENGSLGPNSGSQSVEKNTNVDRDQPVGTEGSKEAVNPPQFDNPSETEAKRWRQLALLGPIMVAQVLTVCAHTSTSGWAGMAGTLWKDGKLLGLQPRSFQVLRKKFGSEQSDGSSSGLAKLACEEQSVYDPAQPDWTTPRIAVTTSFNVKLNSFSIYTLTKK</sequence>
<evidence type="ECO:0000256" key="1">
    <source>
        <dbReference type="SAM" id="MobiDB-lite"/>
    </source>
</evidence>
<gene>
    <name evidence="2" type="ORF">STAS_06722</name>
</gene>
<proteinExistence type="predicted"/>
<reference evidence="3" key="1">
    <citation type="journal article" date="2019" name="Curr. Biol.">
        <title>Genome Sequence of Striga asiatica Provides Insight into the Evolution of Plant Parasitism.</title>
        <authorList>
            <person name="Yoshida S."/>
            <person name="Kim S."/>
            <person name="Wafula E.K."/>
            <person name="Tanskanen J."/>
            <person name="Kim Y.M."/>
            <person name="Honaas L."/>
            <person name="Yang Z."/>
            <person name="Spallek T."/>
            <person name="Conn C.E."/>
            <person name="Ichihashi Y."/>
            <person name="Cheong K."/>
            <person name="Cui S."/>
            <person name="Der J.P."/>
            <person name="Gundlach H."/>
            <person name="Jiao Y."/>
            <person name="Hori C."/>
            <person name="Ishida J.K."/>
            <person name="Kasahara H."/>
            <person name="Kiba T."/>
            <person name="Kim M.S."/>
            <person name="Koo N."/>
            <person name="Laohavisit A."/>
            <person name="Lee Y.H."/>
            <person name="Lumba S."/>
            <person name="McCourt P."/>
            <person name="Mortimer J.C."/>
            <person name="Mutuku J.M."/>
            <person name="Nomura T."/>
            <person name="Sasaki-Sekimoto Y."/>
            <person name="Seto Y."/>
            <person name="Wang Y."/>
            <person name="Wakatake T."/>
            <person name="Sakakibara H."/>
            <person name="Demura T."/>
            <person name="Yamaguchi S."/>
            <person name="Yoneyama K."/>
            <person name="Manabe R.I."/>
            <person name="Nelson D.C."/>
            <person name="Schulman A.H."/>
            <person name="Timko M.P."/>
            <person name="dePamphilis C.W."/>
            <person name="Choi D."/>
            <person name="Shirasu K."/>
        </authorList>
    </citation>
    <scope>NUCLEOTIDE SEQUENCE [LARGE SCALE GENOMIC DNA]</scope>
    <source>
        <strain evidence="3">cv. UVA1</strain>
    </source>
</reference>
<evidence type="ECO:0000313" key="2">
    <source>
        <dbReference type="EMBL" id="GER30762.1"/>
    </source>
</evidence>
<feature type="compositionally biased region" description="Polar residues" evidence="1">
    <location>
        <begin position="13"/>
        <end position="25"/>
    </location>
</feature>
<protein>
    <submittedName>
        <fullName evidence="2">Calcineurin-like metallo-phosphoesterase super family protein</fullName>
    </submittedName>
</protein>
<dbReference type="EMBL" id="BKCP01004394">
    <property type="protein sequence ID" value="GER30762.1"/>
    <property type="molecule type" value="Genomic_DNA"/>
</dbReference>
<dbReference type="AlphaFoldDB" id="A0A5A7PDJ3"/>
<feature type="region of interest" description="Disordered" evidence="1">
    <location>
        <begin position="1"/>
        <end position="55"/>
    </location>
</feature>
<comment type="caution">
    <text evidence="2">The sequence shown here is derived from an EMBL/GenBank/DDBJ whole genome shotgun (WGS) entry which is preliminary data.</text>
</comment>
<dbReference type="Proteomes" id="UP000325081">
    <property type="component" value="Unassembled WGS sequence"/>
</dbReference>
<accession>A0A5A7PDJ3</accession>
<name>A0A5A7PDJ3_STRAF</name>
<keyword evidence="3" id="KW-1185">Reference proteome</keyword>
<organism evidence="2 3">
    <name type="scientific">Striga asiatica</name>
    <name type="common">Asiatic witchweed</name>
    <name type="synonym">Buchnera asiatica</name>
    <dbReference type="NCBI Taxonomy" id="4170"/>
    <lineage>
        <taxon>Eukaryota</taxon>
        <taxon>Viridiplantae</taxon>
        <taxon>Streptophyta</taxon>
        <taxon>Embryophyta</taxon>
        <taxon>Tracheophyta</taxon>
        <taxon>Spermatophyta</taxon>
        <taxon>Magnoliopsida</taxon>
        <taxon>eudicotyledons</taxon>
        <taxon>Gunneridae</taxon>
        <taxon>Pentapetalae</taxon>
        <taxon>asterids</taxon>
        <taxon>lamiids</taxon>
        <taxon>Lamiales</taxon>
        <taxon>Orobanchaceae</taxon>
        <taxon>Buchnereae</taxon>
        <taxon>Striga</taxon>
    </lineage>
</organism>